<comment type="caution">
    <text evidence="5">The sequence shown here is derived from an EMBL/GenBank/DDBJ whole genome shotgun (WGS) entry which is preliminary data.</text>
</comment>
<feature type="region of interest" description="Disordered" evidence="3">
    <location>
        <begin position="114"/>
        <end position="150"/>
    </location>
</feature>
<evidence type="ECO:0000256" key="2">
    <source>
        <dbReference type="PROSITE-ProRule" id="PRU00176"/>
    </source>
</evidence>
<dbReference type="EMBL" id="QVQW01000089">
    <property type="protein sequence ID" value="RKU40864.1"/>
    <property type="molecule type" value="Genomic_DNA"/>
</dbReference>
<evidence type="ECO:0000259" key="4">
    <source>
        <dbReference type="PROSITE" id="PS50102"/>
    </source>
</evidence>
<name>A0A420XYV8_9PEZI</name>
<dbReference type="InterPro" id="IPR000504">
    <property type="entry name" value="RRM_dom"/>
</dbReference>
<feature type="compositionally biased region" description="Basic and acidic residues" evidence="3">
    <location>
        <begin position="141"/>
        <end position="150"/>
    </location>
</feature>
<evidence type="ECO:0000256" key="3">
    <source>
        <dbReference type="SAM" id="MobiDB-lite"/>
    </source>
</evidence>
<dbReference type="PROSITE" id="PS50102">
    <property type="entry name" value="RRM"/>
    <property type="match status" value="2"/>
</dbReference>
<organism evidence="5 6">
    <name type="scientific">Coniochaeta pulveracea</name>
    <dbReference type="NCBI Taxonomy" id="177199"/>
    <lineage>
        <taxon>Eukaryota</taxon>
        <taxon>Fungi</taxon>
        <taxon>Dikarya</taxon>
        <taxon>Ascomycota</taxon>
        <taxon>Pezizomycotina</taxon>
        <taxon>Sordariomycetes</taxon>
        <taxon>Sordariomycetidae</taxon>
        <taxon>Coniochaetales</taxon>
        <taxon>Coniochaetaceae</taxon>
        <taxon>Coniochaeta</taxon>
    </lineage>
</organism>
<gene>
    <name evidence="5" type="ORF">DL546_003736</name>
</gene>
<feature type="domain" description="RRM" evidence="4">
    <location>
        <begin position="157"/>
        <end position="234"/>
    </location>
</feature>
<dbReference type="Proteomes" id="UP000275385">
    <property type="component" value="Unassembled WGS sequence"/>
</dbReference>
<evidence type="ECO:0000313" key="5">
    <source>
        <dbReference type="EMBL" id="RKU40864.1"/>
    </source>
</evidence>
<dbReference type="PANTHER" id="PTHR48027">
    <property type="entry name" value="HETEROGENEOUS NUCLEAR RIBONUCLEOPROTEIN 87F-RELATED"/>
    <property type="match status" value="1"/>
</dbReference>
<dbReference type="SMART" id="SM00360">
    <property type="entry name" value="RRM"/>
    <property type="match status" value="2"/>
</dbReference>
<evidence type="ECO:0000313" key="6">
    <source>
        <dbReference type="Proteomes" id="UP000275385"/>
    </source>
</evidence>
<dbReference type="InterPro" id="IPR052462">
    <property type="entry name" value="SLIRP/GR-RBP-like"/>
</dbReference>
<dbReference type="CDD" id="cd00590">
    <property type="entry name" value="RRM_SF"/>
    <property type="match status" value="1"/>
</dbReference>
<protein>
    <recommendedName>
        <fullName evidence="4">RRM domain-containing protein</fullName>
    </recommendedName>
</protein>
<accession>A0A420XYV8</accession>
<dbReference type="SUPFAM" id="SSF54928">
    <property type="entry name" value="RNA-binding domain, RBD"/>
    <property type="match status" value="2"/>
</dbReference>
<keyword evidence="1 2" id="KW-0694">RNA-binding</keyword>
<feature type="region of interest" description="Disordered" evidence="3">
    <location>
        <begin position="327"/>
        <end position="349"/>
    </location>
</feature>
<feature type="domain" description="RRM" evidence="4">
    <location>
        <begin position="253"/>
        <end position="331"/>
    </location>
</feature>
<evidence type="ECO:0000256" key="1">
    <source>
        <dbReference type="ARBA" id="ARBA00022884"/>
    </source>
</evidence>
<sequence length="349" mass="38320">MPEKSQGASSDKPSCCYTNTKAIYISGCEINALSYTTPIHTYFFFTMHCVRRAALRSAASAARVATPKAPSIQFACQFSSSKVPVKQSSVSIARFFSQTARAASNEITEQIKHVEPESSEQAYQKEGPEVIPSTTQTGESQSRHSKQDRAAQVDLPNGIFIRNFVFDVTEGHLTQMFGKFGNVVDARIVRDARGLSKGYAFVFMESEDAMKKAISELDGTFWHGRRIGVSPRGNNNTSKGGRGSRPASAEPTKFLFIGNIPYEATDAELNKMFRELQNVEDVRVAVDRVTGWPRGFAHADFADVESAKKAMEKLSGFELNGRPLRVDYAQGLGGPRESASSGRSRSNDE</sequence>
<dbReference type="STRING" id="177199.A0A420XYV8"/>
<keyword evidence="6" id="KW-1185">Reference proteome</keyword>
<proteinExistence type="predicted"/>
<feature type="region of interest" description="Disordered" evidence="3">
    <location>
        <begin position="228"/>
        <end position="249"/>
    </location>
</feature>
<dbReference type="Gene3D" id="3.30.70.330">
    <property type="match status" value="2"/>
</dbReference>
<reference evidence="5 6" key="1">
    <citation type="submission" date="2018-08" db="EMBL/GenBank/DDBJ databases">
        <title>Draft genome of the lignicolous fungus Coniochaeta pulveracea.</title>
        <authorList>
            <person name="Borstlap C.J."/>
            <person name="De Witt R.N."/>
            <person name="Botha A."/>
            <person name="Volschenk H."/>
        </authorList>
    </citation>
    <scope>NUCLEOTIDE SEQUENCE [LARGE SCALE GENOMIC DNA]</scope>
    <source>
        <strain evidence="5 6">CAB683</strain>
    </source>
</reference>
<dbReference type="OrthoDB" id="6730379at2759"/>
<dbReference type="InterPro" id="IPR035979">
    <property type="entry name" value="RBD_domain_sf"/>
</dbReference>
<feature type="compositionally biased region" description="Polar residues" evidence="3">
    <location>
        <begin position="338"/>
        <end position="349"/>
    </location>
</feature>
<dbReference type="GO" id="GO:0003723">
    <property type="term" value="F:RNA binding"/>
    <property type="evidence" value="ECO:0007669"/>
    <property type="project" value="UniProtKB-UniRule"/>
</dbReference>
<dbReference type="Pfam" id="PF00076">
    <property type="entry name" value="RRM_1"/>
    <property type="match status" value="2"/>
</dbReference>
<dbReference type="AlphaFoldDB" id="A0A420XYV8"/>
<dbReference type="InterPro" id="IPR012677">
    <property type="entry name" value="Nucleotide-bd_a/b_plait_sf"/>
</dbReference>